<dbReference type="RefSeq" id="WP_274960337.1">
    <property type="nucleotide sequence ID" value="NZ_CAKVSM010000083.1"/>
</dbReference>
<proteinExistence type="predicted"/>
<keyword evidence="1" id="KW-0812">Transmembrane</keyword>
<accession>A0A930BA38</accession>
<evidence type="ECO:0000256" key="1">
    <source>
        <dbReference type="SAM" id="Phobius"/>
    </source>
</evidence>
<dbReference type="AlphaFoldDB" id="A0A930BA38"/>
<evidence type="ECO:0000313" key="3">
    <source>
        <dbReference type="Proteomes" id="UP000757890"/>
    </source>
</evidence>
<sequence length="185" mass="21207">MFILILKIIGICIFLVCLGFLAYWGMALLKGDCSLRMLKGKMTPLKVEDMDRESVVLSFTIPIVNTGRQIGTIMDAFVRTYLPFEQYDKARVTATLTAADTPRDDGYWQAFIMEIRKPKVFLIKLAIKGKSGNILRDLENFPDMPMDIIYQVVARSDYYYAKTRITLTSEDLRTALYQYTSGVRK</sequence>
<keyword evidence="1" id="KW-1133">Transmembrane helix</keyword>
<name>A0A930BA38_9FIRM</name>
<protein>
    <submittedName>
        <fullName evidence="2">Uncharacterized protein</fullName>
    </submittedName>
</protein>
<reference evidence="2" key="1">
    <citation type="submission" date="2020-04" db="EMBL/GenBank/DDBJ databases">
        <title>Deep metagenomics examines the oral microbiome during advanced dental caries in children, revealing novel taxa and co-occurrences with host molecules.</title>
        <authorList>
            <person name="Baker J.L."/>
            <person name="Morton J.T."/>
            <person name="Dinis M."/>
            <person name="Alvarez R."/>
            <person name="Tran N.C."/>
            <person name="Knight R."/>
            <person name="Edlund A."/>
        </authorList>
    </citation>
    <scope>NUCLEOTIDE SEQUENCE</scope>
    <source>
        <strain evidence="2">JCVI_32_bin.14</strain>
    </source>
</reference>
<dbReference type="Proteomes" id="UP000757890">
    <property type="component" value="Unassembled WGS sequence"/>
</dbReference>
<organism evidence="2 3">
    <name type="scientific">Dialister invisus</name>
    <dbReference type="NCBI Taxonomy" id="218538"/>
    <lineage>
        <taxon>Bacteria</taxon>
        <taxon>Bacillati</taxon>
        <taxon>Bacillota</taxon>
        <taxon>Negativicutes</taxon>
        <taxon>Veillonellales</taxon>
        <taxon>Veillonellaceae</taxon>
        <taxon>Dialister</taxon>
    </lineage>
</organism>
<feature type="transmembrane region" description="Helical" evidence="1">
    <location>
        <begin position="6"/>
        <end position="29"/>
    </location>
</feature>
<keyword evidence="1" id="KW-0472">Membrane</keyword>
<dbReference type="EMBL" id="JABZMK010000013">
    <property type="protein sequence ID" value="MBF1129175.1"/>
    <property type="molecule type" value="Genomic_DNA"/>
</dbReference>
<gene>
    <name evidence="2" type="ORF">HXL70_03905</name>
</gene>
<comment type="caution">
    <text evidence="2">The sequence shown here is derived from an EMBL/GenBank/DDBJ whole genome shotgun (WGS) entry which is preliminary data.</text>
</comment>
<evidence type="ECO:0000313" key="2">
    <source>
        <dbReference type="EMBL" id="MBF1129175.1"/>
    </source>
</evidence>